<name>A0A1B7JVN9_9GAMM</name>
<dbReference type="PATRIC" id="fig|1354272.4.peg.1781"/>
<keyword evidence="2" id="KW-1185">Reference proteome</keyword>
<dbReference type="RefSeq" id="WP_068908493.1">
    <property type="nucleotide sequence ID" value="NZ_LXEW01000026.1"/>
</dbReference>
<dbReference type="Proteomes" id="UP000078224">
    <property type="component" value="Unassembled WGS sequence"/>
</dbReference>
<dbReference type="AlphaFoldDB" id="A0A1B7JVN9"/>
<proteinExistence type="predicted"/>
<evidence type="ECO:0000313" key="2">
    <source>
        <dbReference type="Proteomes" id="UP000078224"/>
    </source>
</evidence>
<gene>
    <name evidence="1" type="ORF">M998_1748</name>
</gene>
<sequence length="144" mass="16575">MKKNYHGSTPGAIDTIHSGNIDWTLGGGELGRGFYTTPDIWVASKASWNCDKEEDVTVVELVVANVDYVRLHQEVFDLHYAQLEREKIKKLQGNGPREYAYYFFDVIQSPIVGKERYNINLQHKWQSDRAQDLLNSNKVTRSIK</sequence>
<organism evidence="1 2">
    <name type="scientific">Providencia heimbachae ATCC 35613</name>
    <dbReference type="NCBI Taxonomy" id="1354272"/>
    <lineage>
        <taxon>Bacteria</taxon>
        <taxon>Pseudomonadati</taxon>
        <taxon>Pseudomonadota</taxon>
        <taxon>Gammaproteobacteria</taxon>
        <taxon>Enterobacterales</taxon>
        <taxon>Morganellaceae</taxon>
        <taxon>Providencia</taxon>
    </lineage>
</organism>
<dbReference type="OrthoDB" id="7107912at2"/>
<evidence type="ECO:0000313" key="1">
    <source>
        <dbReference type="EMBL" id="OAT51983.1"/>
    </source>
</evidence>
<accession>A0A1B7JVN9</accession>
<reference evidence="1 2" key="1">
    <citation type="submission" date="2016-04" db="EMBL/GenBank/DDBJ databases">
        <title>ATOL: Assembling a taxonomically balanced genome-scale reconstruction of the evolutionary history of the Enterobacteriaceae.</title>
        <authorList>
            <person name="Plunkett G.III."/>
            <person name="Neeno-Eckwall E.C."/>
            <person name="Glasner J.D."/>
            <person name="Perna N.T."/>
        </authorList>
    </citation>
    <scope>NUCLEOTIDE SEQUENCE [LARGE SCALE GENOMIC DNA]</scope>
    <source>
        <strain evidence="1 2">ATCC 35613</strain>
    </source>
</reference>
<dbReference type="EMBL" id="LXEW01000026">
    <property type="protein sequence ID" value="OAT51983.1"/>
    <property type="molecule type" value="Genomic_DNA"/>
</dbReference>
<protein>
    <recommendedName>
        <fullName evidence="3">PARP catalytic domain-containing protein</fullName>
    </recommendedName>
</protein>
<comment type="caution">
    <text evidence="1">The sequence shown here is derived from an EMBL/GenBank/DDBJ whole genome shotgun (WGS) entry which is preliminary data.</text>
</comment>
<evidence type="ECO:0008006" key="3">
    <source>
        <dbReference type="Google" id="ProtNLM"/>
    </source>
</evidence>